<evidence type="ECO:0000313" key="7">
    <source>
        <dbReference type="EMBL" id="KAF0736483.1"/>
    </source>
</evidence>
<dbReference type="Pfam" id="PF14926">
    <property type="entry name" value="CFAP300"/>
    <property type="match status" value="1"/>
</dbReference>
<evidence type="ECO:0000256" key="2">
    <source>
        <dbReference type="ARBA" id="ARBA00009205"/>
    </source>
</evidence>
<evidence type="ECO:0000313" key="8">
    <source>
        <dbReference type="Proteomes" id="UP000481153"/>
    </source>
</evidence>
<evidence type="ECO:0000256" key="3">
    <source>
        <dbReference type="ARBA" id="ARBA00022174"/>
    </source>
</evidence>
<dbReference type="InterPro" id="IPR029416">
    <property type="entry name" value="CFAP300"/>
</dbReference>
<comment type="caution">
    <text evidence="7">The sequence shown here is derived from an EMBL/GenBank/DDBJ whole genome shotgun (WGS) entry which is preliminary data.</text>
</comment>
<name>A0A6G0X974_9STRA</name>
<dbReference type="VEuPathDB" id="FungiDB:AeMF1_010881"/>
<dbReference type="AlphaFoldDB" id="A0A6G0X974"/>
<comment type="similarity">
    <text evidence="2">Belongs to the CFAP300 family.</text>
</comment>
<proteinExistence type="inferred from homology"/>
<organism evidence="7 8">
    <name type="scientific">Aphanomyces euteiches</name>
    <dbReference type="NCBI Taxonomy" id="100861"/>
    <lineage>
        <taxon>Eukaryota</taxon>
        <taxon>Sar</taxon>
        <taxon>Stramenopiles</taxon>
        <taxon>Oomycota</taxon>
        <taxon>Saprolegniomycetes</taxon>
        <taxon>Saprolegniales</taxon>
        <taxon>Verrucalvaceae</taxon>
        <taxon>Aphanomyces</taxon>
    </lineage>
</organism>
<keyword evidence="8" id="KW-1185">Reference proteome</keyword>
<evidence type="ECO:0000256" key="5">
    <source>
        <dbReference type="ARBA" id="ARBA00023212"/>
    </source>
</evidence>
<comment type="subcellular location">
    <subcellularLocation>
        <location evidence="1">Cytoplasm</location>
        <location evidence="1">Cytoskeleton</location>
        <location evidence="1">Cilium axoneme</location>
    </subcellularLocation>
</comment>
<dbReference type="Proteomes" id="UP000481153">
    <property type="component" value="Unassembled WGS sequence"/>
</dbReference>
<reference evidence="7 8" key="1">
    <citation type="submission" date="2019-07" db="EMBL/GenBank/DDBJ databases">
        <title>Genomics analysis of Aphanomyces spp. identifies a new class of oomycete effector associated with host adaptation.</title>
        <authorList>
            <person name="Gaulin E."/>
        </authorList>
    </citation>
    <scope>NUCLEOTIDE SEQUENCE [LARGE SCALE GENOMIC DNA]</scope>
    <source>
        <strain evidence="7 8">ATCC 201684</strain>
    </source>
</reference>
<dbReference type="PANTHER" id="PTHR31078:SF1">
    <property type="entry name" value="CILIA- AND FLAGELLA-ASSOCIATED PROTEIN 300"/>
    <property type="match status" value="1"/>
</dbReference>
<accession>A0A6G0X974</accession>
<keyword evidence="6" id="KW-0966">Cell projection</keyword>
<keyword evidence="5" id="KW-0206">Cytoskeleton</keyword>
<evidence type="ECO:0000256" key="6">
    <source>
        <dbReference type="ARBA" id="ARBA00023273"/>
    </source>
</evidence>
<protein>
    <recommendedName>
        <fullName evidence="3">Cilia- and flagella-associated protein 300</fullName>
    </recommendedName>
</protein>
<dbReference type="EMBL" id="VJMJ01000089">
    <property type="protein sequence ID" value="KAF0736483.1"/>
    <property type="molecule type" value="Genomic_DNA"/>
</dbReference>
<dbReference type="PANTHER" id="PTHR31078">
    <property type="entry name" value="CILIA- AND FLAGELLA-ASSOCIATED PROTEIN 300"/>
    <property type="match status" value="1"/>
</dbReference>
<keyword evidence="4" id="KW-0963">Cytoplasm</keyword>
<evidence type="ECO:0000256" key="4">
    <source>
        <dbReference type="ARBA" id="ARBA00022490"/>
    </source>
</evidence>
<evidence type="ECO:0000256" key="1">
    <source>
        <dbReference type="ARBA" id="ARBA00004430"/>
    </source>
</evidence>
<dbReference type="GO" id="GO:0005930">
    <property type="term" value="C:axoneme"/>
    <property type="evidence" value="ECO:0007669"/>
    <property type="project" value="UniProtKB-SubCell"/>
</dbReference>
<gene>
    <name evidence="7" type="ORF">Ae201684_007496</name>
</gene>
<sequence length="256" mass="29388">MAASMQESRYGFECIPNNLAQWETSEMKLKFLQWNLDQHGRVKRFRVRGKFDPADETSFLRAFFESPEVRAELPFPSSMPPSIESMSFRKLKTSVLSMAFFEKLEDNPQIVSKSGYIRKCYDDVYNDCTVSDCLRDMVVNPDSEHASLFSSAEQDEAVFQIFKRLVIGGAMSQPDDNLEPYLSMTKQVYKALVSVRKEADSKALQVYSPVYIFTDDDSSNQPQFFPTSSPFNACFLAVDPKKHAVLCWYAPFVPFW</sequence>